<evidence type="ECO:0000256" key="1">
    <source>
        <dbReference type="SAM" id="MobiDB-lite"/>
    </source>
</evidence>
<dbReference type="PANTHER" id="PTHR38166">
    <property type="entry name" value="C2H2-TYPE DOMAIN-CONTAINING PROTEIN-RELATED"/>
    <property type="match status" value="1"/>
</dbReference>
<dbReference type="SUPFAM" id="SSF116846">
    <property type="entry name" value="MIT domain"/>
    <property type="match status" value="1"/>
</dbReference>
<dbReference type="Pfam" id="PF04212">
    <property type="entry name" value="MIT"/>
    <property type="match status" value="1"/>
</dbReference>
<evidence type="ECO:0000313" key="4">
    <source>
        <dbReference type="Proteomes" id="UP000799324"/>
    </source>
</evidence>
<feature type="compositionally biased region" description="Polar residues" evidence="1">
    <location>
        <begin position="1118"/>
        <end position="1129"/>
    </location>
</feature>
<organism evidence="3 4">
    <name type="scientific">Lophiostoma macrostomum CBS 122681</name>
    <dbReference type="NCBI Taxonomy" id="1314788"/>
    <lineage>
        <taxon>Eukaryota</taxon>
        <taxon>Fungi</taxon>
        <taxon>Dikarya</taxon>
        <taxon>Ascomycota</taxon>
        <taxon>Pezizomycotina</taxon>
        <taxon>Dothideomycetes</taxon>
        <taxon>Pleosporomycetidae</taxon>
        <taxon>Pleosporales</taxon>
        <taxon>Lophiostomataceae</taxon>
        <taxon>Lophiostoma</taxon>
    </lineage>
</organism>
<feature type="compositionally biased region" description="Low complexity" evidence="1">
    <location>
        <begin position="1051"/>
        <end position="1072"/>
    </location>
</feature>
<dbReference type="AlphaFoldDB" id="A0A6A6T529"/>
<dbReference type="Gene3D" id="1.20.58.80">
    <property type="entry name" value="Phosphotransferase system, lactose/cellobiose-type IIA subunit"/>
    <property type="match status" value="1"/>
</dbReference>
<feature type="region of interest" description="Disordered" evidence="1">
    <location>
        <begin position="596"/>
        <end position="763"/>
    </location>
</feature>
<feature type="compositionally biased region" description="Low complexity" evidence="1">
    <location>
        <begin position="55"/>
        <end position="72"/>
    </location>
</feature>
<proteinExistence type="predicted"/>
<feature type="region of interest" description="Disordered" evidence="1">
    <location>
        <begin position="1205"/>
        <end position="1229"/>
    </location>
</feature>
<feature type="compositionally biased region" description="Basic and acidic residues" evidence="1">
    <location>
        <begin position="86"/>
        <end position="98"/>
    </location>
</feature>
<accession>A0A6A6T529</accession>
<protein>
    <recommendedName>
        <fullName evidence="2">MIT domain-containing protein</fullName>
    </recommendedName>
</protein>
<feature type="region of interest" description="Disordered" evidence="1">
    <location>
        <begin position="313"/>
        <end position="482"/>
    </location>
</feature>
<evidence type="ECO:0000313" key="3">
    <source>
        <dbReference type="EMBL" id="KAF2655125.1"/>
    </source>
</evidence>
<feature type="compositionally biased region" description="Basic and acidic residues" evidence="1">
    <location>
        <begin position="561"/>
        <end position="572"/>
    </location>
</feature>
<feature type="compositionally biased region" description="Basic and acidic residues" evidence="1">
    <location>
        <begin position="854"/>
        <end position="865"/>
    </location>
</feature>
<sequence>MAAAREPRSLNPICEDYDSEDTHSAAVIPVRRGSVHIHVKPSSSKAVNITEASDSGYSSQSAAARSSSDSASTYNDVQSTSTSSRFSKDSGYRSETESSKPVYVTKDRGVPFHSNLDPRGSRHDADSSLPNDYPPSATPRKPLQRSDSTRQRARRQPSTEECKDPNCASCGPLPPARTDRRRRMSYADRPMTTFTEQPYGYSPYVVPGYPVYHNPYAMGPPPMLHSNMHTNPFTPPHSRPASYETEGAHNLPMPHSQLHLSSPSLYDVMPPGGYTPNVSTASNISEVGAPESENLDNSLRIHIDSKGMMTLVQSPTTGDEAQKESKSSRPHNKERKTGSIVSQSSSSSRSTTHRKEESSKTRRKSLYQESRSRGVTDRSPHGGREEKLDDLRKEMNRSRLSEAELAAEEKTESEKRARRASLEADERDRARADARAQARAEQKARQQEEDKQRKNEKTAKSHVRDQDASGAPLTASEKGQKTMLSRALQKANAAVLLDNAQKFEGATEAYEDSCKLLQQVMIRTPSEDDRRKVDAIRVVYSNRVEELKRLAPAPPSSPLQGRDHAKKDKETTLLEISRTPEGVVELSENTFTWDLNASTSPSWMLDPKTPSPTAKKETIGPVPPASRDSKSKLSGIAQSSSRQITDASQLLDPPTSKGLEDADSKGKGATSDQGSEPLYRALSMSETSPDMSPDYIASEKLPEKRLVLLPSHKVPSSLKKQRLSSRSTETGSGTRLDDDQDEGDGSVADSSRESGEECQVSMQSALDTAMNVVKNLLLQELLDFSIPEARKALPAPVDGTDASGSSNASSRGSSNRSYASSSPTSNAHAPQRRKRMRESGRDPDDDGDDDSDGDDRPKKKNDKTPPGRIPQRRLKCPFYQREPEKYTKAACKGEGFADMAKLKDHIKRVHTQPLRCPRCRLEMKSEHALSEHLEQEDCEKSPRLQDDRITTQLLSRLNFKKAPYSNAASVEDKWKLMFKVLFPDDCAIPSPYDTYGLTPQIERALAEALEEELTRELALVLDPIMARIKKRIPAIIENCRTKVMEMALSSRGASACTPSSSSLGTSSSTSESEGGRLKKQAASPAASGCSDSSFEIVSEALTPQQSVSENVSGKRPQQPRQYTPEQPLSNEQQLYSGSNALESTEPWLGLPGGTNETTNMIDIFPDCMHGYDIGDFALFGGVSIEGISQNIDTLWPESQMENWSLPQLEVSKPELQNNPGPRVPGPKGI</sequence>
<feature type="compositionally biased region" description="Polar residues" evidence="1">
    <location>
        <begin position="636"/>
        <end position="648"/>
    </location>
</feature>
<feature type="region of interest" description="Disordered" evidence="1">
    <location>
        <begin position="42"/>
        <end position="183"/>
    </location>
</feature>
<dbReference type="OrthoDB" id="3799363at2759"/>
<dbReference type="InterPro" id="IPR036181">
    <property type="entry name" value="MIT_dom_sf"/>
</dbReference>
<dbReference type="Proteomes" id="UP000799324">
    <property type="component" value="Unassembled WGS sequence"/>
</dbReference>
<dbReference type="PANTHER" id="PTHR38166:SF1">
    <property type="entry name" value="C2H2-TYPE DOMAIN-CONTAINING PROTEIN"/>
    <property type="match status" value="1"/>
</dbReference>
<feature type="compositionally biased region" description="Low complexity" evidence="1">
    <location>
        <begin position="803"/>
        <end position="822"/>
    </location>
</feature>
<name>A0A6A6T529_9PLEO</name>
<feature type="compositionally biased region" description="Basic and acidic residues" evidence="1">
    <location>
        <begin position="370"/>
        <end position="467"/>
    </location>
</feature>
<feature type="region of interest" description="Disordered" evidence="1">
    <location>
        <begin position="1"/>
        <end position="20"/>
    </location>
</feature>
<feature type="compositionally biased region" description="Polar residues" evidence="1">
    <location>
        <begin position="42"/>
        <end position="53"/>
    </location>
</feature>
<feature type="compositionally biased region" description="Acidic residues" evidence="1">
    <location>
        <begin position="843"/>
        <end position="853"/>
    </location>
</feature>
<feature type="region of interest" description="Disordered" evidence="1">
    <location>
        <begin position="549"/>
        <end position="581"/>
    </location>
</feature>
<evidence type="ECO:0000259" key="2">
    <source>
        <dbReference type="Pfam" id="PF04212"/>
    </source>
</evidence>
<feature type="compositionally biased region" description="Polar residues" evidence="1">
    <location>
        <begin position="1102"/>
        <end position="1111"/>
    </location>
</feature>
<feature type="region of interest" description="Disordered" evidence="1">
    <location>
        <begin position="794"/>
        <end position="879"/>
    </location>
</feature>
<gene>
    <name evidence="3" type="ORF">K491DRAFT_436831</name>
</gene>
<keyword evidence="4" id="KW-1185">Reference proteome</keyword>
<feature type="domain" description="MIT" evidence="2">
    <location>
        <begin position="484"/>
        <end position="548"/>
    </location>
</feature>
<feature type="compositionally biased region" description="Low complexity" evidence="1">
    <location>
        <begin position="339"/>
        <end position="350"/>
    </location>
</feature>
<dbReference type="InterPro" id="IPR007330">
    <property type="entry name" value="MIT_dom"/>
</dbReference>
<feature type="region of interest" description="Disordered" evidence="1">
    <location>
        <begin position="1051"/>
        <end position="1090"/>
    </location>
</feature>
<dbReference type="EMBL" id="MU004353">
    <property type="protein sequence ID" value="KAF2655125.1"/>
    <property type="molecule type" value="Genomic_DNA"/>
</dbReference>
<feature type="region of interest" description="Disordered" evidence="1">
    <location>
        <begin position="1102"/>
        <end position="1129"/>
    </location>
</feature>
<feature type="compositionally biased region" description="Low complexity" evidence="1">
    <location>
        <begin position="724"/>
        <end position="734"/>
    </location>
</feature>
<reference evidence="3" key="1">
    <citation type="journal article" date="2020" name="Stud. Mycol.">
        <title>101 Dothideomycetes genomes: a test case for predicting lifestyles and emergence of pathogens.</title>
        <authorList>
            <person name="Haridas S."/>
            <person name="Albert R."/>
            <person name="Binder M."/>
            <person name="Bloem J."/>
            <person name="Labutti K."/>
            <person name="Salamov A."/>
            <person name="Andreopoulos B."/>
            <person name="Baker S."/>
            <person name="Barry K."/>
            <person name="Bills G."/>
            <person name="Bluhm B."/>
            <person name="Cannon C."/>
            <person name="Castanera R."/>
            <person name="Culley D."/>
            <person name="Daum C."/>
            <person name="Ezra D."/>
            <person name="Gonzalez J."/>
            <person name="Henrissat B."/>
            <person name="Kuo A."/>
            <person name="Liang C."/>
            <person name="Lipzen A."/>
            <person name="Lutzoni F."/>
            <person name="Magnuson J."/>
            <person name="Mondo S."/>
            <person name="Nolan M."/>
            <person name="Ohm R."/>
            <person name="Pangilinan J."/>
            <person name="Park H.-J."/>
            <person name="Ramirez L."/>
            <person name="Alfaro M."/>
            <person name="Sun H."/>
            <person name="Tritt A."/>
            <person name="Yoshinaga Y."/>
            <person name="Zwiers L.-H."/>
            <person name="Turgeon B."/>
            <person name="Goodwin S."/>
            <person name="Spatafora J."/>
            <person name="Crous P."/>
            <person name="Grigoriev I."/>
        </authorList>
    </citation>
    <scope>NUCLEOTIDE SEQUENCE</scope>
    <source>
        <strain evidence="3">CBS 122681</strain>
    </source>
</reference>